<dbReference type="PANTHER" id="PTHR24421:SF10">
    <property type="entry name" value="NITRATE_NITRITE SENSOR PROTEIN NARQ"/>
    <property type="match status" value="1"/>
</dbReference>
<evidence type="ECO:0000256" key="8">
    <source>
        <dbReference type="ARBA" id="ARBA00023012"/>
    </source>
</evidence>
<keyword evidence="4" id="KW-0808">Transferase</keyword>
<dbReference type="Gene3D" id="1.20.5.1930">
    <property type="match status" value="1"/>
</dbReference>
<reference evidence="13" key="1">
    <citation type="submission" date="2015-12" db="EMBL/GenBank/DDBJ databases">
        <authorList>
            <person name="Nair G.R."/>
            <person name="Kaur G."/>
            <person name="Mayilraj S."/>
        </authorList>
    </citation>
    <scope>NUCLEOTIDE SEQUENCE [LARGE SCALE GENOMIC DNA]</scope>
    <source>
        <strain evidence="13">CD08_4</strain>
    </source>
</reference>
<dbReference type="EC" id="2.7.13.3" evidence="2"/>
<dbReference type="PANTHER" id="PTHR24421">
    <property type="entry name" value="NITRATE/NITRITE SENSOR PROTEIN NARX-RELATED"/>
    <property type="match status" value="1"/>
</dbReference>
<dbReference type="STRING" id="136273.GY22_14630"/>
<proteinExistence type="predicted"/>
<feature type="transmembrane region" description="Helical" evidence="10">
    <location>
        <begin position="144"/>
        <end position="163"/>
    </location>
</feature>
<dbReference type="InterPro" id="IPR036890">
    <property type="entry name" value="HATPase_C_sf"/>
</dbReference>
<keyword evidence="3" id="KW-0597">Phosphoprotein</keyword>
<evidence type="ECO:0000256" key="6">
    <source>
        <dbReference type="ARBA" id="ARBA00022777"/>
    </source>
</evidence>
<evidence type="ECO:0000256" key="5">
    <source>
        <dbReference type="ARBA" id="ARBA00022741"/>
    </source>
</evidence>
<dbReference type="InterPro" id="IPR050482">
    <property type="entry name" value="Sensor_HK_TwoCompSys"/>
</dbReference>
<dbReference type="Pfam" id="PF07730">
    <property type="entry name" value="HisKA_3"/>
    <property type="match status" value="1"/>
</dbReference>
<feature type="transmembrane region" description="Helical" evidence="10">
    <location>
        <begin position="46"/>
        <end position="65"/>
    </location>
</feature>
<keyword evidence="10" id="KW-0812">Transmembrane</keyword>
<keyword evidence="7" id="KW-0067">ATP-binding</keyword>
<name>A0A0W8IP89_KOCRO</name>
<keyword evidence="10" id="KW-1133">Transmembrane helix</keyword>
<feature type="transmembrane region" description="Helical" evidence="10">
    <location>
        <begin position="21"/>
        <end position="40"/>
    </location>
</feature>
<evidence type="ECO:0000256" key="7">
    <source>
        <dbReference type="ARBA" id="ARBA00022840"/>
    </source>
</evidence>
<dbReference type="InterPro" id="IPR011712">
    <property type="entry name" value="Sig_transdc_His_kin_sub3_dim/P"/>
</dbReference>
<dbReference type="EMBL" id="LQBK01000004">
    <property type="protein sequence ID" value="KUG61456.1"/>
    <property type="molecule type" value="Genomic_DNA"/>
</dbReference>
<comment type="caution">
    <text evidence="12">The sequence shown here is derived from an EMBL/GenBank/DDBJ whole genome shotgun (WGS) entry which is preliminary data.</text>
</comment>
<keyword evidence="5" id="KW-0547">Nucleotide-binding</keyword>
<evidence type="ECO:0000313" key="12">
    <source>
        <dbReference type="EMBL" id="KUG61456.1"/>
    </source>
</evidence>
<dbReference type="RefSeq" id="WP_058872872.1">
    <property type="nucleotide sequence ID" value="NZ_LQBK01000004.1"/>
</dbReference>
<dbReference type="SUPFAM" id="SSF55874">
    <property type="entry name" value="ATPase domain of HSP90 chaperone/DNA topoisomerase II/histidine kinase"/>
    <property type="match status" value="1"/>
</dbReference>
<dbReference type="GO" id="GO:0005524">
    <property type="term" value="F:ATP binding"/>
    <property type="evidence" value="ECO:0007669"/>
    <property type="project" value="UniProtKB-KW"/>
</dbReference>
<comment type="catalytic activity">
    <reaction evidence="1">
        <text>ATP + protein L-histidine = ADP + protein N-phospho-L-histidine.</text>
        <dbReference type="EC" id="2.7.13.3"/>
    </reaction>
</comment>
<keyword evidence="8" id="KW-0902">Two-component regulatory system</keyword>
<feature type="region of interest" description="Disordered" evidence="9">
    <location>
        <begin position="372"/>
        <end position="402"/>
    </location>
</feature>
<evidence type="ECO:0000259" key="11">
    <source>
        <dbReference type="SMART" id="SM00387"/>
    </source>
</evidence>
<dbReference type="AlphaFoldDB" id="A0A0W8IP89"/>
<dbReference type="Proteomes" id="UP000053512">
    <property type="component" value="Unassembled WGS sequence"/>
</dbReference>
<evidence type="ECO:0000256" key="4">
    <source>
        <dbReference type="ARBA" id="ARBA00022679"/>
    </source>
</evidence>
<gene>
    <name evidence="12" type="ORF">AVL61_00560</name>
</gene>
<dbReference type="GO" id="GO:0016020">
    <property type="term" value="C:membrane"/>
    <property type="evidence" value="ECO:0007669"/>
    <property type="project" value="InterPro"/>
</dbReference>
<keyword evidence="10" id="KW-0472">Membrane</keyword>
<feature type="domain" description="Histidine kinase/HSP90-like ATPase" evidence="11">
    <location>
        <begin position="301"/>
        <end position="400"/>
    </location>
</feature>
<dbReference type="CDD" id="cd16917">
    <property type="entry name" value="HATPase_UhpB-NarQ-NarX-like"/>
    <property type="match status" value="1"/>
</dbReference>
<keyword evidence="6 12" id="KW-0418">Kinase</keyword>
<evidence type="ECO:0000256" key="2">
    <source>
        <dbReference type="ARBA" id="ARBA00012438"/>
    </source>
</evidence>
<dbReference type="GO" id="GO:0046983">
    <property type="term" value="F:protein dimerization activity"/>
    <property type="evidence" value="ECO:0007669"/>
    <property type="project" value="InterPro"/>
</dbReference>
<dbReference type="GO" id="GO:0000155">
    <property type="term" value="F:phosphorelay sensor kinase activity"/>
    <property type="evidence" value="ECO:0007669"/>
    <property type="project" value="InterPro"/>
</dbReference>
<organism evidence="12 13">
    <name type="scientific">Kocuria rosea subsp. polaris</name>
    <dbReference type="NCBI Taxonomy" id="136273"/>
    <lineage>
        <taxon>Bacteria</taxon>
        <taxon>Bacillati</taxon>
        <taxon>Actinomycetota</taxon>
        <taxon>Actinomycetes</taxon>
        <taxon>Micrococcales</taxon>
        <taxon>Micrococcaceae</taxon>
        <taxon>Kocuria</taxon>
    </lineage>
</organism>
<evidence type="ECO:0000256" key="3">
    <source>
        <dbReference type="ARBA" id="ARBA00022553"/>
    </source>
</evidence>
<dbReference type="OrthoDB" id="227596at2"/>
<evidence type="ECO:0000256" key="10">
    <source>
        <dbReference type="SAM" id="Phobius"/>
    </source>
</evidence>
<dbReference type="SMART" id="SM00387">
    <property type="entry name" value="HATPase_c"/>
    <property type="match status" value="1"/>
</dbReference>
<evidence type="ECO:0000256" key="9">
    <source>
        <dbReference type="SAM" id="MobiDB-lite"/>
    </source>
</evidence>
<dbReference type="Gene3D" id="3.30.565.10">
    <property type="entry name" value="Histidine kinase-like ATPase, C-terminal domain"/>
    <property type="match status" value="1"/>
</dbReference>
<evidence type="ECO:0000256" key="1">
    <source>
        <dbReference type="ARBA" id="ARBA00000085"/>
    </source>
</evidence>
<dbReference type="InterPro" id="IPR003594">
    <property type="entry name" value="HATPase_dom"/>
</dbReference>
<dbReference type="Pfam" id="PF02518">
    <property type="entry name" value="HATPase_c"/>
    <property type="match status" value="1"/>
</dbReference>
<protein>
    <recommendedName>
        <fullName evidence="2">histidine kinase</fullName>
        <ecNumber evidence="2">2.7.13.3</ecNumber>
    </recommendedName>
</protein>
<sequence>MPSTVAARPVRRAAEEADLRLVDGALAAAMAVLVAVIAAADLEGTGRAGALAYLFAAGFGALLLARRHAPRLVLVLTVLGIFVYYVFQLPPIGIALPAVAALFSAAEADRTRSAAAAGAVLVSVAAYFRVDEGLPAAYLVSYDLLTDVALVAAAIALGVSVRARRELRAHQERLRALAAAEERHEAGRRMQAEKAGIARDLHDTIGHTMSVIAVHSNVAAEAVGRDDEAVARALEQIRAAASTTLRELRTTVKLLRTPGADPAERGSIGLAGLPQLVATAEDAGVEVTARIDVDPDELDATIDAAAYRILQESLTNVLRHSGARHALVEARLRDGTLELRIADDGRGASPDTGAAGGGRGLAGMAERAGLLGGSFAAGPRDSRARGGSGFQVRATLPRRLEP</sequence>
<feature type="transmembrane region" description="Helical" evidence="10">
    <location>
        <begin position="72"/>
        <end position="87"/>
    </location>
</feature>
<evidence type="ECO:0000313" key="13">
    <source>
        <dbReference type="Proteomes" id="UP000053512"/>
    </source>
</evidence>
<accession>A0A0W8IP89</accession>